<reference evidence="10" key="3">
    <citation type="submission" date="2025-09" db="UniProtKB">
        <authorList>
            <consortium name="Ensembl"/>
        </authorList>
    </citation>
    <scope>IDENTIFICATION</scope>
</reference>
<dbReference type="Pfam" id="PF00193">
    <property type="entry name" value="Xlink"/>
    <property type="match status" value="1"/>
</dbReference>
<keyword evidence="1 4" id="KW-0768">Sushi</keyword>
<feature type="domain" description="Sushi" evidence="8">
    <location>
        <begin position="124"/>
        <end position="185"/>
    </location>
</feature>
<dbReference type="GeneTree" id="ENSGT00390000009163"/>
<evidence type="ECO:0000313" key="11">
    <source>
        <dbReference type="Proteomes" id="UP000028760"/>
    </source>
</evidence>
<dbReference type="PANTHER" id="PTHR32493:SF0">
    <property type="entry name" value="SUSHI DOMAIN-CONTAINING PROTEIN 5"/>
    <property type="match status" value="1"/>
</dbReference>
<feature type="region of interest" description="Disordered" evidence="5">
    <location>
        <begin position="201"/>
        <end position="222"/>
    </location>
</feature>
<dbReference type="GO" id="GO:0005540">
    <property type="term" value="F:hyaluronic acid binding"/>
    <property type="evidence" value="ECO:0007669"/>
    <property type="project" value="InterPro"/>
</dbReference>
<feature type="region of interest" description="Disordered" evidence="5">
    <location>
        <begin position="288"/>
        <end position="557"/>
    </location>
</feature>
<dbReference type="CDD" id="cd00033">
    <property type="entry name" value="CCP"/>
    <property type="match status" value="1"/>
</dbReference>
<evidence type="ECO:0000259" key="8">
    <source>
        <dbReference type="PROSITE" id="PS50923"/>
    </source>
</evidence>
<reference evidence="11" key="1">
    <citation type="submission" date="2013-10" db="EMBL/GenBank/DDBJ databases">
        <authorList>
            <person name="Schartl M."/>
            <person name="Warren W."/>
        </authorList>
    </citation>
    <scope>NUCLEOTIDE SEQUENCE [LARGE SCALE GENOMIC DNA]</scope>
    <source>
        <strain evidence="11">female</strain>
    </source>
</reference>
<feature type="compositionally biased region" description="Polar residues" evidence="5">
    <location>
        <begin position="437"/>
        <end position="451"/>
    </location>
</feature>
<dbReference type="PROSITE" id="PS50963">
    <property type="entry name" value="LINK_2"/>
    <property type="match status" value="1"/>
</dbReference>
<dbReference type="InterPro" id="IPR000538">
    <property type="entry name" value="Link_dom"/>
</dbReference>
<dbReference type="PANTHER" id="PTHR32493">
    <property type="entry name" value="SUSHI DOMAIN-CONTAINING PROTEIN 5"/>
    <property type="match status" value="1"/>
</dbReference>
<dbReference type="InterPro" id="IPR016187">
    <property type="entry name" value="CTDL_fold"/>
</dbReference>
<feature type="chain" id="PRO_5001926786" evidence="7">
    <location>
        <begin position="29"/>
        <end position="654"/>
    </location>
</feature>
<feature type="compositionally biased region" description="Basic and acidic residues" evidence="5">
    <location>
        <begin position="452"/>
        <end position="463"/>
    </location>
</feature>
<keyword evidence="11" id="KW-1185">Reference proteome</keyword>
<dbReference type="InterPro" id="IPR016186">
    <property type="entry name" value="C-type_lectin-like/link_sf"/>
</dbReference>
<evidence type="ECO:0000256" key="6">
    <source>
        <dbReference type="SAM" id="Phobius"/>
    </source>
</evidence>
<keyword evidence="6" id="KW-0472">Membrane</keyword>
<feature type="signal peptide" evidence="7">
    <location>
        <begin position="1"/>
        <end position="28"/>
    </location>
</feature>
<dbReference type="InterPro" id="IPR053298">
    <property type="entry name" value="Sushi_domain_protein"/>
</dbReference>
<evidence type="ECO:0000256" key="2">
    <source>
        <dbReference type="ARBA" id="ARBA00022729"/>
    </source>
</evidence>
<dbReference type="GO" id="GO:0007219">
    <property type="term" value="P:Notch signaling pathway"/>
    <property type="evidence" value="ECO:0007669"/>
    <property type="project" value="TreeGrafter"/>
</dbReference>
<dbReference type="Gene3D" id="3.10.100.10">
    <property type="entry name" value="Mannose-Binding Protein A, subunit A"/>
    <property type="match status" value="1"/>
</dbReference>
<feature type="compositionally biased region" description="Basic and acidic residues" evidence="5">
    <location>
        <begin position="343"/>
        <end position="375"/>
    </location>
</feature>
<evidence type="ECO:0000256" key="1">
    <source>
        <dbReference type="ARBA" id="ARBA00022659"/>
    </source>
</evidence>
<dbReference type="PROSITE" id="PS50923">
    <property type="entry name" value="SUSHI"/>
    <property type="match status" value="1"/>
</dbReference>
<feature type="compositionally biased region" description="Polar residues" evidence="5">
    <location>
        <begin position="288"/>
        <end position="297"/>
    </location>
</feature>
<dbReference type="Ensembl" id="ENSPFOT00000025355.1">
    <property type="protein sequence ID" value="ENSPFOP00000024528.1"/>
    <property type="gene ID" value="ENSPFOG00000009319.2"/>
</dbReference>
<feature type="region of interest" description="Disordered" evidence="5">
    <location>
        <begin position="634"/>
        <end position="654"/>
    </location>
</feature>
<keyword evidence="6" id="KW-1133">Transmembrane helix</keyword>
<reference evidence="10" key="2">
    <citation type="submission" date="2025-08" db="UniProtKB">
        <authorList>
            <consortium name="Ensembl"/>
        </authorList>
    </citation>
    <scope>IDENTIFICATION</scope>
</reference>
<feature type="compositionally biased region" description="Acidic residues" evidence="5">
    <location>
        <begin position="376"/>
        <end position="403"/>
    </location>
</feature>
<dbReference type="InterPro" id="IPR035976">
    <property type="entry name" value="Sushi/SCR/CCP_sf"/>
</dbReference>
<dbReference type="SMART" id="SM00032">
    <property type="entry name" value="CCP"/>
    <property type="match status" value="1"/>
</dbReference>
<keyword evidence="3" id="KW-1015">Disulfide bond</keyword>
<dbReference type="AlphaFoldDB" id="A0A096LZD7"/>
<feature type="compositionally biased region" description="Polar residues" evidence="5">
    <location>
        <begin position="497"/>
        <end position="526"/>
    </location>
</feature>
<evidence type="ECO:0000256" key="3">
    <source>
        <dbReference type="ARBA" id="ARBA00023157"/>
    </source>
</evidence>
<evidence type="ECO:0000259" key="9">
    <source>
        <dbReference type="PROSITE" id="PS50963"/>
    </source>
</evidence>
<dbReference type="SUPFAM" id="SSF56436">
    <property type="entry name" value="C-type lectin-like"/>
    <property type="match status" value="1"/>
</dbReference>
<organism evidence="10 11">
    <name type="scientific">Poecilia formosa</name>
    <name type="common">Amazon molly</name>
    <name type="synonym">Limia formosa</name>
    <dbReference type="NCBI Taxonomy" id="48698"/>
    <lineage>
        <taxon>Eukaryota</taxon>
        <taxon>Metazoa</taxon>
        <taxon>Chordata</taxon>
        <taxon>Craniata</taxon>
        <taxon>Vertebrata</taxon>
        <taxon>Euteleostomi</taxon>
        <taxon>Actinopterygii</taxon>
        <taxon>Neopterygii</taxon>
        <taxon>Teleostei</taxon>
        <taxon>Neoteleostei</taxon>
        <taxon>Acanthomorphata</taxon>
        <taxon>Ovalentaria</taxon>
        <taxon>Atherinomorphae</taxon>
        <taxon>Cyprinodontiformes</taxon>
        <taxon>Poeciliidae</taxon>
        <taxon>Poeciliinae</taxon>
        <taxon>Poecilia</taxon>
    </lineage>
</organism>
<evidence type="ECO:0000256" key="5">
    <source>
        <dbReference type="SAM" id="MobiDB-lite"/>
    </source>
</evidence>
<feature type="compositionally biased region" description="Basic and acidic residues" evidence="5">
    <location>
        <begin position="404"/>
        <end position="415"/>
    </location>
</feature>
<dbReference type="GO" id="GO:0007155">
    <property type="term" value="P:cell adhesion"/>
    <property type="evidence" value="ECO:0007669"/>
    <property type="project" value="InterPro"/>
</dbReference>
<feature type="compositionally biased region" description="Basic and acidic residues" evidence="5">
    <location>
        <begin position="204"/>
        <end position="222"/>
    </location>
</feature>
<accession>A0A096LZD7</accession>
<evidence type="ECO:0000256" key="7">
    <source>
        <dbReference type="SAM" id="SignalP"/>
    </source>
</evidence>
<feature type="domain" description="Link" evidence="9">
    <location>
        <begin position="30"/>
        <end position="120"/>
    </location>
</feature>
<dbReference type="FunFam" id="2.10.70.10:FF:000050">
    <property type="entry name" value="sushi domain-containing protein 5"/>
    <property type="match status" value="1"/>
</dbReference>
<keyword evidence="2 7" id="KW-0732">Signal</keyword>
<dbReference type="SUPFAM" id="SSF57535">
    <property type="entry name" value="Complement control module/SCR domain"/>
    <property type="match status" value="1"/>
</dbReference>
<name>A0A096LZD7_POEFO</name>
<dbReference type="Proteomes" id="UP000028760">
    <property type="component" value="Unassembled WGS sequence"/>
</dbReference>
<evidence type="ECO:0000313" key="10">
    <source>
        <dbReference type="Ensembl" id="ENSPFOP00000024528.1"/>
    </source>
</evidence>
<comment type="caution">
    <text evidence="4">Lacks conserved residue(s) required for the propagation of feature annotation.</text>
</comment>
<dbReference type="InterPro" id="IPR000436">
    <property type="entry name" value="Sushi_SCR_CCP_dom"/>
</dbReference>
<dbReference type="Gene3D" id="2.10.70.10">
    <property type="entry name" value="Complement Module, domain 1"/>
    <property type="match status" value="1"/>
</dbReference>
<dbReference type="SMART" id="SM00445">
    <property type="entry name" value="LINK"/>
    <property type="match status" value="1"/>
</dbReference>
<protein>
    <submittedName>
        <fullName evidence="10">Sushi domain containing 5</fullName>
    </submittedName>
</protein>
<dbReference type="EMBL" id="AYCK01002740">
    <property type="status" value="NOT_ANNOTATED_CDS"/>
    <property type="molecule type" value="Genomic_DNA"/>
</dbReference>
<sequence>MLYCSKQIVQSLFFGCLAFLAVTSVVNAEGRVFVLDPSSLQGFGEPEQACASQNARLASVEELRQAVLECFFSHCTRGWLYGGTVGTTVCNAEGSSLKAVNVKTENATEDTAHLSAFCMKDKAVTCGDPPSFPNAHLQDHSGFEMGDELLYTCTPGYVMPSGHSAFSLLCDSCGEWYGTVQICIKGATETHVDYEDKFEDSYEETDHDHDSQEDIFRDTSQKGTVDEVAMREEDAFTVHPRFEQDSTKLVRTGAAPATKEPVSLLSQKHMFWFPSEAFQEDVPPIASDSVTQATQRASGALSEESKENESQEKLESTDFVDRDGEHEDGSDRTKEYDDGDATYDDHPSQEDHDDDHKDNDGEHPDNSEHHPKSDDHDDGEEHYDHDEDDIHDDREDKDEESYDDHDSHEDDDHHPHLIISVANERRPNITQREAGKNSDSTKGQMGTSMAKTTDKPNDVEVRKRVPHFSLSDGDISFTMAPKSDQGREKKNWPGSRTPATSSDHLERSNSPSNSDTLDYDTQQVPPTHSWLDDLTNHPFLDHGPAPPVHDGNTFPGVMEEHTVDDLPGMMGEMEGEKRKTICVGEDCPPHPPSSTTQGAKVAAIIVAVCAVATAVIIGVWCFRRKQQKSSLYEMNGKGQNQSRPGQQIEMQQKV</sequence>
<evidence type="ECO:0000256" key="4">
    <source>
        <dbReference type="PROSITE-ProRule" id="PRU00302"/>
    </source>
</evidence>
<feature type="compositionally biased region" description="Basic and acidic residues" evidence="5">
    <location>
        <begin position="303"/>
        <end position="336"/>
    </location>
</feature>
<proteinExistence type="predicted"/>
<feature type="transmembrane region" description="Helical" evidence="6">
    <location>
        <begin position="601"/>
        <end position="622"/>
    </location>
</feature>
<dbReference type="Pfam" id="PF00084">
    <property type="entry name" value="Sushi"/>
    <property type="match status" value="1"/>
</dbReference>
<keyword evidence="6" id="KW-0812">Transmembrane</keyword>